<name>A0A165WZN4_9AGAM</name>
<evidence type="ECO:0000313" key="2">
    <source>
        <dbReference type="EMBL" id="KZT31686.1"/>
    </source>
</evidence>
<accession>A0A165WZN4</accession>
<keyword evidence="3" id="KW-1185">Reference proteome</keyword>
<evidence type="ECO:0000256" key="1">
    <source>
        <dbReference type="SAM" id="MobiDB-lite"/>
    </source>
</evidence>
<gene>
    <name evidence="2" type="ORF">SISSUDRAFT_1056350</name>
</gene>
<sequence length="70" mass="7600">MCRRSMLCYAQALGTRSLGAPTLSSLSPPLTPINPTLPLPLPDAPRSTRVTSSPSCEVERLPRVLRKEVL</sequence>
<reference evidence="2 3" key="1">
    <citation type="journal article" date="2016" name="Mol. Biol. Evol.">
        <title>Comparative Genomics of Early-Diverging Mushroom-Forming Fungi Provides Insights into the Origins of Lignocellulose Decay Capabilities.</title>
        <authorList>
            <person name="Nagy L.G."/>
            <person name="Riley R."/>
            <person name="Tritt A."/>
            <person name="Adam C."/>
            <person name="Daum C."/>
            <person name="Floudas D."/>
            <person name="Sun H."/>
            <person name="Yadav J.S."/>
            <person name="Pangilinan J."/>
            <person name="Larsson K.H."/>
            <person name="Matsuura K."/>
            <person name="Barry K."/>
            <person name="Labutti K."/>
            <person name="Kuo R."/>
            <person name="Ohm R.A."/>
            <person name="Bhattacharya S.S."/>
            <person name="Shirouzu T."/>
            <person name="Yoshinaga Y."/>
            <person name="Martin F.M."/>
            <person name="Grigoriev I.V."/>
            <person name="Hibbett D.S."/>
        </authorList>
    </citation>
    <scope>NUCLEOTIDE SEQUENCE [LARGE SCALE GENOMIC DNA]</scope>
    <source>
        <strain evidence="2 3">HHB10207 ss-3</strain>
    </source>
</reference>
<dbReference type="EMBL" id="KV428490">
    <property type="protein sequence ID" value="KZT31686.1"/>
    <property type="molecule type" value="Genomic_DNA"/>
</dbReference>
<protein>
    <submittedName>
        <fullName evidence="2">Uncharacterized protein</fullName>
    </submittedName>
</protein>
<dbReference type="AlphaFoldDB" id="A0A165WZN4"/>
<feature type="compositionally biased region" description="Pro residues" evidence="1">
    <location>
        <begin position="29"/>
        <end position="43"/>
    </location>
</feature>
<feature type="region of interest" description="Disordered" evidence="1">
    <location>
        <begin position="29"/>
        <end position="55"/>
    </location>
</feature>
<dbReference type="Proteomes" id="UP000076798">
    <property type="component" value="Unassembled WGS sequence"/>
</dbReference>
<evidence type="ECO:0000313" key="3">
    <source>
        <dbReference type="Proteomes" id="UP000076798"/>
    </source>
</evidence>
<proteinExistence type="predicted"/>
<organism evidence="2 3">
    <name type="scientific">Sistotremastrum suecicum HHB10207 ss-3</name>
    <dbReference type="NCBI Taxonomy" id="1314776"/>
    <lineage>
        <taxon>Eukaryota</taxon>
        <taxon>Fungi</taxon>
        <taxon>Dikarya</taxon>
        <taxon>Basidiomycota</taxon>
        <taxon>Agaricomycotina</taxon>
        <taxon>Agaricomycetes</taxon>
        <taxon>Sistotremastrales</taxon>
        <taxon>Sistotremastraceae</taxon>
        <taxon>Sistotremastrum</taxon>
    </lineage>
</organism>